<dbReference type="EC" id="2.7.1.49" evidence="2"/>
<dbReference type="RefSeq" id="WP_271337010.1">
    <property type="nucleotide sequence ID" value="NZ_JAMZNK010000030.1"/>
</dbReference>
<dbReference type="SUPFAM" id="SSF53613">
    <property type="entry name" value="Ribokinase-like"/>
    <property type="match status" value="1"/>
</dbReference>
<dbReference type="PANTHER" id="PTHR20858">
    <property type="entry name" value="PHOSPHOMETHYLPYRIMIDINE KINASE"/>
    <property type="match status" value="1"/>
</dbReference>
<comment type="caution">
    <text evidence="4">The sequence shown here is derived from an EMBL/GenBank/DDBJ whole genome shotgun (WGS) entry which is preliminary data.</text>
</comment>
<dbReference type="CDD" id="cd01169">
    <property type="entry name" value="HMPP_kinase"/>
    <property type="match status" value="1"/>
</dbReference>
<dbReference type="Proteomes" id="UP001212170">
    <property type="component" value="Unassembled WGS sequence"/>
</dbReference>
<accession>A0ABT4WF63</accession>
<evidence type="ECO:0000313" key="4">
    <source>
        <dbReference type="EMBL" id="MDA6071191.1"/>
    </source>
</evidence>
<keyword evidence="4" id="KW-0808">Transferase</keyword>
<dbReference type="GO" id="GO:0016301">
    <property type="term" value="F:kinase activity"/>
    <property type="evidence" value="ECO:0007669"/>
    <property type="project" value="UniProtKB-KW"/>
</dbReference>
<dbReference type="InterPro" id="IPR013749">
    <property type="entry name" value="PM/HMP-P_kinase-1"/>
</dbReference>
<evidence type="ECO:0000256" key="1">
    <source>
        <dbReference type="ARBA" id="ARBA00004948"/>
    </source>
</evidence>
<dbReference type="EMBL" id="JAMZNK010000030">
    <property type="protein sequence ID" value="MDA6071191.1"/>
    <property type="molecule type" value="Genomic_DNA"/>
</dbReference>
<name>A0ABT4WF63_9FLAO</name>
<organism evidence="4 5">
    <name type="scientific">Flavobacterium azizsancarii</name>
    <dbReference type="NCBI Taxonomy" id="2961580"/>
    <lineage>
        <taxon>Bacteria</taxon>
        <taxon>Pseudomonadati</taxon>
        <taxon>Bacteroidota</taxon>
        <taxon>Flavobacteriia</taxon>
        <taxon>Flavobacteriales</taxon>
        <taxon>Flavobacteriaceae</taxon>
        <taxon>Flavobacterium</taxon>
    </lineage>
</organism>
<protein>
    <recommendedName>
        <fullName evidence="2">hydroxymethylpyrimidine kinase</fullName>
        <ecNumber evidence="2">2.7.1.49</ecNumber>
    </recommendedName>
</protein>
<keyword evidence="5" id="KW-1185">Reference proteome</keyword>
<sequence length="251" mass="28019">MSKNRPFVVSIAGFDPTGGAGVLADIKTFEQHEVTGFAIITGNTIQTENEFHAIEWTDLNFVIRSIDTLFQNYKIATVKIGIVPSLHYLNQILSRIKTLSPDVKIVWDPVLKSTTKFEFMNMEDQLDLNTILSKIDLITPNYNEIEVLFPGFIPDHLGLQNEIQTNILLKGGHNLSEIGTDRLFLKNEVVDLLPSDNNCFEKHGSGCVLSSAISANLALNQNIKEACKNAKTYIEKYLSSTSTLIGYHYVP</sequence>
<dbReference type="Pfam" id="PF08543">
    <property type="entry name" value="Phos_pyr_kin"/>
    <property type="match status" value="1"/>
</dbReference>
<gene>
    <name evidence="4" type="ORF">NJT12_16360</name>
</gene>
<evidence type="ECO:0000256" key="2">
    <source>
        <dbReference type="ARBA" id="ARBA00012135"/>
    </source>
</evidence>
<comment type="pathway">
    <text evidence="1">Cofactor biosynthesis; thiamine diphosphate biosynthesis.</text>
</comment>
<evidence type="ECO:0000313" key="5">
    <source>
        <dbReference type="Proteomes" id="UP001212170"/>
    </source>
</evidence>
<proteinExistence type="predicted"/>
<dbReference type="InterPro" id="IPR004399">
    <property type="entry name" value="HMP/HMP-P_kinase_dom"/>
</dbReference>
<evidence type="ECO:0000259" key="3">
    <source>
        <dbReference type="Pfam" id="PF08543"/>
    </source>
</evidence>
<feature type="domain" description="Pyridoxamine kinase/Phosphomethylpyrimidine kinase" evidence="3">
    <location>
        <begin position="15"/>
        <end position="242"/>
    </location>
</feature>
<dbReference type="PANTHER" id="PTHR20858:SF17">
    <property type="entry name" value="HYDROXYMETHYLPYRIMIDINE_PHOSPHOMETHYLPYRIMIDINE KINASE THI20-RELATED"/>
    <property type="match status" value="1"/>
</dbReference>
<reference evidence="4 5" key="1">
    <citation type="journal article" date="2023" name="Chemosphere">
        <title>Whole genome analysis of Flavobacterium aziz-sancarii sp. nov., isolated from Ardley Island (Antarctica), revealed a rich resistome and bioremediation potential.</title>
        <authorList>
            <person name="Otur C."/>
            <person name="Okay S."/>
            <person name="Kurt-Kizildogan A."/>
        </authorList>
    </citation>
    <scope>NUCLEOTIDE SEQUENCE [LARGE SCALE GENOMIC DNA]</scope>
    <source>
        <strain evidence="4 5">AC</strain>
    </source>
</reference>
<dbReference type="InterPro" id="IPR029056">
    <property type="entry name" value="Ribokinase-like"/>
</dbReference>
<dbReference type="Gene3D" id="3.40.1190.20">
    <property type="match status" value="1"/>
</dbReference>
<keyword evidence="4" id="KW-0418">Kinase</keyword>